<dbReference type="Gene3D" id="3.40.50.1820">
    <property type="entry name" value="alpha/beta hydrolase"/>
    <property type="match status" value="1"/>
</dbReference>
<keyword evidence="1" id="KW-0378">Hydrolase</keyword>
<dbReference type="RefSeq" id="WP_099606195.1">
    <property type="nucleotide sequence ID" value="NZ_CBXV010000008.1"/>
</dbReference>
<dbReference type="SUPFAM" id="SSF82171">
    <property type="entry name" value="DPP6 N-terminal domain-like"/>
    <property type="match status" value="1"/>
</dbReference>
<dbReference type="AlphaFoldDB" id="A0A0B6X2Z1"/>
<dbReference type="GO" id="GO:0004252">
    <property type="term" value="F:serine-type endopeptidase activity"/>
    <property type="evidence" value="ECO:0007669"/>
    <property type="project" value="TreeGrafter"/>
</dbReference>
<feature type="chain" id="PRO_5002110476" evidence="2">
    <location>
        <begin position="18"/>
        <end position="640"/>
    </location>
</feature>
<proteinExistence type="predicted"/>
<dbReference type="Gene3D" id="2.120.10.30">
    <property type="entry name" value="TolB, C-terminal domain"/>
    <property type="match status" value="1"/>
</dbReference>
<accession>A0A0B6X2Z1</accession>
<name>A0A0B6X2Z1_9BACT</name>
<dbReference type="EMBL" id="CBXV010000008">
    <property type="protein sequence ID" value="CDM66660.1"/>
    <property type="molecule type" value="Genomic_DNA"/>
</dbReference>
<sequence precursor="true">MRRLLLLSLLSVLPIMSAETQQLPPLIPREILFGNPERASPQLSPDGRMLAYLAPHNGVLNVWVRTVGKQDDRVITDDRKRGIRIYFWQPDSRHIIYLQDQNGDENWRVYQTSVETKQTRDLTPFERVQARIVAVDPDIPDRMLVALNNRDPRLHDVYRVDLTTGKLELDTQNPGDVSDWVADNALRVRAAQVLLPDGSTEIRIRDDERSPWRAFLKWGPDESFGGIAGFTRDNKRIWLISSVNANAARLLEVDLANGQQRVIAEDPQYDVSGILVHPRKRTLEAVSFVRARLEWQILDRGLEPDFAALRKVRDGDITIASRDLDDRTWIVTYVVDDGPVYWYAYDRRTRRAQLLFSNNSKLERYKLAKMQPISFKARDGMTIYGYLTLPVGVEPRNLPTVLLVHGGPWSRDTWGYNPMVQWLANRGYAVLQVNFRGSTGYGKAYLNAGDREWAGKMHDDLIDGKNWLVKQGIADPKRVAIMGGSYGGYATLVGLAFTPDEFAAGVDIVGPSNLVTLLQSIPPYWVPMKALFSKRMGSDEEFLKSRSPLFRAHQIKKPLLIGQGANDPRVKQAESDQIVEALRKANIPVEYIVYTDEGHGFARPENRLHFYAKAEEFLAKHLGGRFEPMGEIKGHSGVIK</sequence>
<feature type="domain" description="Peptidase S9 prolyl oligopeptidase catalytic" evidence="3">
    <location>
        <begin position="416"/>
        <end position="624"/>
    </location>
</feature>
<reference evidence="4 5" key="2">
    <citation type="submission" date="2015-01" db="EMBL/GenBank/DDBJ databases">
        <title>Complete genome sequence of Pyrinomonas methylaliphatogenes type strain K22T.</title>
        <authorList>
            <person name="Lee K.C.Y."/>
            <person name="Power J.F."/>
            <person name="Dunfield P.F."/>
            <person name="Morgan X.C."/>
            <person name="Huttenhower C."/>
            <person name="Stott M.B."/>
        </authorList>
    </citation>
    <scope>NUCLEOTIDE SEQUENCE [LARGE SCALE GENOMIC DNA]</scope>
    <source>
        <strain evidence="4 5">K22</strain>
    </source>
</reference>
<gene>
    <name evidence="4" type="ORF">PYK22_02693</name>
</gene>
<dbReference type="GO" id="GO:0004177">
    <property type="term" value="F:aminopeptidase activity"/>
    <property type="evidence" value="ECO:0007669"/>
    <property type="project" value="UniProtKB-KW"/>
</dbReference>
<keyword evidence="2" id="KW-0732">Signal</keyword>
<dbReference type="InterPro" id="IPR011042">
    <property type="entry name" value="6-blade_b-propeller_TolB-like"/>
</dbReference>
<evidence type="ECO:0000313" key="4">
    <source>
        <dbReference type="EMBL" id="CDM66660.1"/>
    </source>
</evidence>
<dbReference type="STRING" id="454194.PYK22_02693"/>
<dbReference type="InterPro" id="IPR029058">
    <property type="entry name" value="AB_hydrolase_fold"/>
</dbReference>
<dbReference type="PANTHER" id="PTHR42776:SF27">
    <property type="entry name" value="DIPEPTIDYL PEPTIDASE FAMILY MEMBER 6"/>
    <property type="match status" value="1"/>
</dbReference>
<dbReference type="OrthoDB" id="108903at2"/>
<dbReference type="SUPFAM" id="SSF53474">
    <property type="entry name" value="alpha/beta-Hydrolases"/>
    <property type="match status" value="1"/>
</dbReference>
<feature type="signal peptide" evidence="2">
    <location>
        <begin position="1"/>
        <end position="17"/>
    </location>
</feature>
<keyword evidence="4" id="KW-0645">Protease</keyword>
<dbReference type="PANTHER" id="PTHR42776">
    <property type="entry name" value="SERINE PEPTIDASE S9 FAMILY MEMBER"/>
    <property type="match status" value="1"/>
</dbReference>
<dbReference type="Pfam" id="PF00326">
    <property type="entry name" value="Peptidase_S9"/>
    <property type="match status" value="1"/>
</dbReference>
<keyword evidence="4" id="KW-0031">Aminopeptidase</keyword>
<organism evidence="4 5">
    <name type="scientific">Pyrinomonas methylaliphatogenes</name>
    <dbReference type="NCBI Taxonomy" id="454194"/>
    <lineage>
        <taxon>Bacteria</taxon>
        <taxon>Pseudomonadati</taxon>
        <taxon>Acidobacteriota</taxon>
        <taxon>Blastocatellia</taxon>
        <taxon>Blastocatellales</taxon>
        <taxon>Pyrinomonadaceae</taxon>
        <taxon>Pyrinomonas</taxon>
    </lineage>
</organism>
<dbReference type="GO" id="GO:0006508">
    <property type="term" value="P:proteolysis"/>
    <property type="evidence" value="ECO:0007669"/>
    <property type="project" value="InterPro"/>
</dbReference>
<dbReference type="Proteomes" id="UP000031518">
    <property type="component" value="Unassembled WGS sequence"/>
</dbReference>
<protein>
    <submittedName>
        <fullName evidence="4">Dipeptidyl aminopeptidase/acylaminoacyl peptidase</fullName>
    </submittedName>
</protein>
<keyword evidence="5" id="KW-1185">Reference proteome</keyword>
<evidence type="ECO:0000256" key="2">
    <source>
        <dbReference type="SAM" id="SignalP"/>
    </source>
</evidence>
<evidence type="ECO:0000259" key="3">
    <source>
        <dbReference type="Pfam" id="PF00326"/>
    </source>
</evidence>
<reference evidence="4 5" key="1">
    <citation type="submission" date="2013-12" db="EMBL/GenBank/DDBJ databases">
        <authorList>
            <person name="Stott M."/>
        </authorList>
    </citation>
    <scope>NUCLEOTIDE SEQUENCE [LARGE SCALE GENOMIC DNA]</scope>
    <source>
        <strain evidence="4 5">K22</strain>
    </source>
</reference>
<evidence type="ECO:0000313" key="5">
    <source>
        <dbReference type="Proteomes" id="UP000031518"/>
    </source>
</evidence>
<evidence type="ECO:0000256" key="1">
    <source>
        <dbReference type="ARBA" id="ARBA00022801"/>
    </source>
</evidence>
<dbReference type="InterPro" id="IPR001375">
    <property type="entry name" value="Peptidase_S9_cat"/>
</dbReference>